<gene>
    <name evidence="1" type="ORF">QT711_05290</name>
</gene>
<comment type="caution">
    <text evidence="1">The sequence shown here is derived from an EMBL/GenBank/DDBJ whole genome shotgun (WGS) entry which is preliminary data.</text>
</comment>
<reference evidence="1 2" key="1">
    <citation type="submission" date="2023-06" db="EMBL/GenBank/DDBJ databases">
        <title>Sporosarcina sp. nov., isolated from Korean traditional fermented seafood 'Jeotgal'.</title>
        <authorList>
            <person name="Yang A.I."/>
            <person name="Shin N.-R."/>
        </authorList>
    </citation>
    <scope>NUCLEOTIDE SEQUENCE [LARGE SCALE GENOMIC DNA]</scope>
    <source>
        <strain evidence="1 2">KCTC13119</strain>
    </source>
</reference>
<proteinExistence type="predicted"/>
<organism evidence="1 2">
    <name type="scientific">Sporosarcina saromensis</name>
    <dbReference type="NCBI Taxonomy" id="359365"/>
    <lineage>
        <taxon>Bacteria</taxon>
        <taxon>Bacillati</taxon>
        <taxon>Bacillota</taxon>
        <taxon>Bacilli</taxon>
        <taxon>Bacillales</taxon>
        <taxon>Caryophanaceae</taxon>
        <taxon>Sporosarcina</taxon>
    </lineage>
</organism>
<evidence type="ECO:0000313" key="1">
    <source>
        <dbReference type="EMBL" id="MDW0112592.1"/>
    </source>
</evidence>
<dbReference type="RefSeq" id="WP_317942477.1">
    <property type="nucleotide sequence ID" value="NZ_JAUBDI010000003.1"/>
</dbReference>
<protein>
    <recommendedName>
        <fullName evidence="3">Flagellar operon protein TIGR03826</fullName>
    </recommendedName>
</protein>
<sequence length="137" mass="15623">MAEIKDCPSCGNFFNFTGIRDVCANCAKDEEKQYEEVYRFLRRRENRAATIERIVEVTGVTETLLHKWVRKGRLQPALFPNLGYPCDNCGKLTAKGKLCETCTAELKSELRTFDAAQEFREAVTKNDTGTYLAEKKV</sequence>
<dbReference type="Proteomes" id="UP001282284">
    <property type="component" value="Unassembled WGS sequence"/>
</dbReference>
<dbReference type="EMBL" id="JAUBDI010000003">
    <property type="protein sequence ID" value="MDW0112592.1"/>
    <property type="molecule type" value="Genomic_DNA"/>
</dbReference>
<dbReference type="InterPro" id="IPR022258">
    <property type="entry name" value="Flagellar_operon_YvyF"/>
</dbReference>
<accession>A0ABU4G886</accession>
<keyword evidence="2" id="KW-1185">Reference proteome</keyword>
<evidence type="ECO:0008006" key="3">
    <source>
        <dbReference type="Google" id="ProtNLM"/>
    </source>
</evidence>
<dbReference type="NCBIfam" id="TIGR03826">
    <property type="entry name" value="YvyF"/>
    <property type="match status" value="1"/>
</dbReference>
<name>A0ABU4G886_9BACL</name>
<evidence type="ECO:0000313" key="2">
    <source>
        <dbReference type="Proteomes" id="UP001282284"/>
    </source>
</evidence>